<feature type="transmembrane region" description="Helical" evidence="1">
    <location>
        <begin position="30"/>
        <end position="49"/>
    </location>
</feature>
<dbReference type="EMBL" id="JAASQL010000001">
    <property type="protein sequence ID" value="NIJ44938.1"/>
    <property type="molecule type" value="Genomic_DNA"/>
</dbReference>
<proteinExistence type="predicted"/>
<evidence type="ECO:0000256" key="1">
    <source>
        <dbReference type="SAM" id="Phobius"/>
    </source>
</evidence>
<comment type="caution">
    <text evidence="2">The sequence shown here is derived from an EMBL/GenBank/DDBJ whole genome shotgun (WGS) entry which is preliminary data.</text>
</comment>
<feature type="transmembrane region" description="Helical" evidence="1">
    <location>
        <begin position="90"/>
        <end position="110"/>
    </location>
</feature>
<dbReference type="Proteomes" id="UP000745859">
    <property type="component" value="Unassembled WGS sequence"/>
</dbReference>
<sequence length="119" mass="13019">MKIGALITIIVSELLILMLTSLNINSNSISFVSTLVVVVIVAFSFSALLQNIKSLTSGKKYGISGVIGVIAGILYFWLTSKHFETIVAWLHKYGVSILLVVILICVIYLFQGKKTKQTV</sequence>
<evidence type="ECO:0000313" key="3">
    <source>
        <dbReference type="Proteomes" id="UP000745859"/>
    </source>
</evidence>
<keyword evidence="3" id="KW-1185">Reference proteome</keyword>
<keyword evidence="1" id="KW-0472">Membrane</keyword>
<name>A0ABX0U7W6_9FLAO</name>
<evidence type="ECO:0000313" key="2">
    <source>
        <dbReference type="EMBL" id="NIJ44938.1"/>
    </source>
</evidence>
<dbReference type="RefSeq" id="WP_167185871.1">
    <property type="nucleotide sequence ID" value="NZ_JAASQL010000001.1"/>
</dbReference>
<feature type="transmembrane region" description="Helical" evidence="1">
    <location>
        <begin position="61"/>
        <end position="78"/>
    </location>
</feature>
<organism evidence="2 3">
    <name type="scientific">Wenyingzhuangia heitensis</name>
    <dbReference type="NCBI Taxonomy" id="1487859"/>
    <lineage>
        <taxon>Bacteria</taxon>
        <taxon>Pseudomonadati</taxon>
        <taxon>Bacteroidota</taxon>
        <taxon>Flavobacteriia</taxon>
        <taxon>Flavobacteriales</taxon>
        <taxon>Flavobacteriaceae</taxon>
        <taxon>Wenyingzhuangia</taxon>
    </lineage>
</organism>
<protein>
    <submittedName>
        <fullName evidence="2">Multidrug transporter EmrE-like cation transporter</fullName>
    </submittedName>
</protein>
<keyword evidence="1" id="KW-1133">Transmembrane helix</keyword>
<accession>A0ABX0U7W6</accession>
<feature type="transmembrane region" description="Helical" evidence="1">
    <location>
        <begin position="5"/>
        <end position="24"/>
    </location>
</feature>
<keyword evidence="1" id="KW-0812">Transmembrane</keyword>
<reference evidence="2 3" key="1">
    <citation type="submission" date="2020-03" db="EMBL/GenBank/DDBJ databases">
        <title>Genomic Encyclopedia of Type Strains, Phase IV (KMG-IV): sequencing the most valuable type-strain genomes for metagenomic binning, comparative biology and taxonomic classification.</title>
        <authorList>
            <person name="Goeker M."/>
        </authorList>
    </citation>
    <scope>NUCLEOTIDE SEQUENCE [LARGE SCALE GENOMIC DNA]</scope>
    <source>
        <strain evidence="2 3">DSM 101599</strain>
    </source>
</reference>
<gene>
    <name evidence="2" type="ORF">FHR24_001377</name>
</gene>